<comment type="caution">
    <text evidence="7">The sequence shown here is derived from an EMBL/GenBank/DDBJ whole genome shotgun (WGS) entry which is preliminary data.</text>
</comment>
<reference evidence="7" key="1">
    <citation type="submission" date="2023-05" db="EMBL/GenBank/DDBJ databases">
        <title>Colonisation of extended spectrum b-lactamase- and carbapenemase-producing bacteria on hospital surfaces from low- and middle-income countries.</title>
        <authorList>
            <person name="Nieto-Rosado M."/>
            <person name="Sands K."/>
            <person name="Iregbu K."/>
            <person name="Zahra R."/>
            <person name="Mazarati J.B."/>
            <person name="Mehtar S."/>
            <person name="Barnards-Group B."/>
            <person name="Walsh T.R."/>
        </authorList>
    </citation>
    <scope>NUCLEOTIDE SEQUENCE</scope>
    <source>
        <strain evidence="7">PP-E493</strain>
    </source>
</reference>
<dbReference type="InterPro" id="IPR028090">
    <property type="entry name" value="JAB_dom_prok"/>
</dbReference>
<protein>
    <submittedName>
        <fullName evidence="7">Mov34/MPN/PAD-1 family protein</fullName>
    </submittedName>
</protein>
<dbReference type="Proteomes" id="UP001187859">
    <property type="component" value="Unassembled WGS sequence"/>
</dbReference>
<evidence type="ECO:0000259" key="6">
    <source>
        <dbReference type="Pfam" id="PF14464"/>
    </source>
</evidence>
<sequence>MLNAGKREIGGMLMGEYLGEQAFRIVDFSVDLKRGTTSSFFRDSDEHDLALQKFYEETGSDYKRFNYLGEWHTHPSFSVDPSINDINAMQGIVNSGENVDFAFLFISRLRWFWQFECSAYLFIRGYQPIQVEIIVEKK</sequence>
<dbReference type="GO" id="GO:0008237">
    <property type="term" value="F:metallopeptidase activity"/>
    <property type="evidence" value="ECO:0007669"/>
    <property type="project" value="UniProtKB-KW"/>
</dbReference>
<keyword evidence="2" id="KW-0479">Metal-binding</keyword>
<keyword evidence="1" id="KW-0645">Protease</keyword>
<evidence type="ECO:0000256" key="2">
    <source>
        <dbReference type="ARBA" id="ARBA00022723"/>
    </source>
</evidence>
<evidence type="ECO:0000313" key="8">
    <source>
        <dbReference type="Proteomes" id="UP001187859"/>
    </source>
</evidence>
<evidence type="ECO:0000256" key="3">
    <source>
        <dbReference type="ARBA" id="ARBA00022801"/>
    </source>
</evidence>
<dbReference type="EMBL" id="JASGOQ010000002">
    <property type="protein sequence ID" value="MDV5393031.1"/>
    <property type="molecule type" value="Genomic_DNA"/>
</dbReference>
<dbReference type="SUPFAM" id="SSF102712">
    <property type="entry name" value="JAB1/MPN domain"/>
    <property type="match status" value="1"/>
</dbReference>
<dbReference type="RefSeq" id="WP_317521545.1">
    <property type="nucleotide sequence ID" value="NZ_JASGOQ010000002.1"/>
</dbReference>
<organism evidence="7 8">
    <name type="scientific">Shewanella xiamenensis</name>
    <dbReference type="NCBI Taxonomy" id="332186"/>
    <lineage>
        <taxon>Bacteria</taxon>
        <taxon>Pseudomonadati</taxon>
        <taxon>Pseudomonadota</taxon>
        <taxon>Gammaproteobacteria</taxon>
        <taxon>Alteromonadales</taxon>
        <taxon>Shewanellaceae</taxon>
        <taxon>Shewanella</taxon>
    </lineage>
</organism>
<keyword evidence="4" id="KW-0862">Zinc</keyword>
<proteinExistence type="predicted"/>
<gene>
    <name evidence="7" type="ORF">QM089_22830</name>
</gene>
<dbReference type="GO" id="GO:0006508">
    <property type="term" value="P:proteolysis"/>
    <property type="evidence" value="ECO:0007669"/>
    <property type="project" value="UniProtKB-KW"/>
</dbReference>
<evidence type="ECO:0000256" key="5">
    <source>
        <dbReference type="ARBA" id="ARBA00023049"/>
    </source>
</evidence>
<feature type="domain" description="JAB" evidence="6">
    <location>
        <begin position="5"/>
        <end position="106"/>
    </location>
</feature>
<evidence type="ECO:0000313" key="7">
    <source>
        <dbReference type="EMBL" id="MDV5393031.1"/>
    </source>
</evidence>
<dbReference type="AlphaFoldDB" id="A0AAE4Q249"/>
<dbReference type="Pfam" id="PF14464">
    <property type="entry name" value="Prok-JAB"/>
    <property type="match status" value="1"/>
</dbReference>
<evidence type="ECO:0000256" key="4">
    <source>
        <dbReference type="ARBA" id="ARBA00022833"/>
    </source>
</evidence>
<evidence type="ECO:0000256" key="1">
    <source>
        <dbReference type="ARBA" id="ARBA00022670"/>
    </source>
</evidence>
<keyword evidence="3" id="KW-0378">Hydrolase</keyword>
<name>A0AAE4Q249_9GAMM</name>
<dbReference type="Gene3D" id="3.40.140.10">
    <property type="entry name" value="Cytidine Deaminase, domain 2"/>
    <property type="match status" value="1"/>
</dbReference>
<keyword evidence="5" id="KW-0482">Metalloprotease</keyword>
<dbReference type="GO" id="GO:0046872">
    <property type="term" value="F:metal ion binding"/>
    <property type="evidence" value="ECO:0007669"/>
    <property type="project" value="UniProtKB-KW"/>
</dbReference>
<accession>A0AAE4Q249</accession>